<evidence type="ECO:0000256" key="1">
    <source>
        <dbReference type="SAM" id="MobiDB-lite"/>
    </source>
</evidence>
<name>A0AA89C5J3_PINIB</name>
<dbReference type="Proteomes" id="UP001186944">
    <property type="component" value="Unassembled WGS sequence"/>
</dbReference>
<evidence type="ECO:0000313" key="3">
    <source>
        <dbReference type="Proteomes" id="UP001186944"/>
    </source>
</evidence>
<feature type="compositionally biased region" description="Basic and acidic residues" evidence="1">
    <location>
        <begin position="119"/>
        <end position="129"/>
    </location>
</feature>
<keyword evidence="3" id="KW-1185">Reference proteome</keyword>
<evidence type="ECO:0000313" key="2">
    <source>
        <dbReference type="EMBL" id="KAK3101969.1"/>
    </source>
</evidence>
<organism evidence="2 3">
    <name type="scientific">Pinctada imbricata</name>
    <name type="common">Atlantic pearl-oyster</name>
    <name type="synonym">Pinctada martensii</name>
    <dbReference type="NCBI Taxonomy" id="66713"/>
    <lineage>
        <taxon>Eukaryota</taxon>
        <taxon>Metazoa</taxon>
        <taxon>Spiralia</taxon>
        <taxon>Lophotrochozoa</taxon>
        <taxon>Mollusca</taxon>
        <taxon>Bivalvia</taxon>
        <taxon>Autobranchia</taxon>
        <taxon>Pteriomorphia</taxon>
        <taxon>Pterioida</taxon>
        <taxon>Pterioidea</taxon>
        <taxon>Pteriidae</taxon>
        <taxon>Pinctada</taxon>
    </lineage>
</organism>
<gene>
    <name evidence="2" type="ORF">FSP39_007705</name>
</gene>
<feature type="compositionally biased region" description="Basic and acidic residues" evidence="1">
    <location>
        <begin position="59"/>
        <end position="76"/>
    </location>
</feature>
<accession>A0AA89C5J3</accession>
<feature type="region of interest" description="Disordered" evidence="1">
    <location>
        <begin position="41"/>
        <end position="76"/>
    </location>
</feature>
<protein>
    <submittedName>
        <fullName evidence="2">Uncharacterized protein</fullName>
    </submittedName>
</protein>
<comment type="caution">
    <text evidence="2">The sequence shown here is derived from an EMBL/GenBank/DDBJ whole genome shotgun (WGS) entry which is preliminary data.</text>
</comment>
<proteinExistence type="predicted"/>
<feature type="region of interest" description="Disordered" evidence="1">
    <location>
        <begin position="111"/>
        <end position="130"/>
    </location>
</feature>
<reference evidence="2" key="1">
    <citation type="submission" date="2019-08" db="EMBL/GenBank/DDBJ databases">
        <title>The improved chromosome-level genome for the pearl oyster Pinctada fucata martensii using PacBio sequencing and Hi-C.</title>
        <authorList>
            <person name="Zheng Z."/>
        </authorList>
    </citation>
    <scope>NUCLEOTIDE SEQUENCE</scope>
    <source>
        <strain evidence="2">ZZ-2019</strain>
        <tissue evidence="2">Adductor muscle</tissue>
    </source>
</reference>
<dbReference type="AlphaFoldDB" id="A0AA89C5J3"/>
<dbReference type="EMBL" id="VSWD01000005">
    <property type="protein sequence ID" value="KAK3101969.1"/>
    <property type="molecule type" value="Genomic_DNA"/>
</dbReference>
<sequence>MTDICLTPFKRRFVENWRKTVQKHLDDGSICRIVVAQIEEDDEDVEPPAKVQEPPPTPRGDRSRTRPPNREKSASEKLAELAVNSSLHIKALPSVNFAYTNGNDQKLNVVNKRPKSRSRKEYEEEKGTIDETEDKQPIVIVDPQLMTPTGNTNVNVIEEQNVKTVEKSVKFPLRITSVSKPNTETNKYNKSRLPLFAKCKIQSADQNSFVVSRSNLLKKGNLQNHSFLTLPVRFQVQSQHGERLNMRNSTESLLVDRERSALPAFRNTGVRLIKKLSNLSGLHNISGNNRNSPRLMAW</sequence>